<comment type="caution">
    <text evidence="2">The sequence shown here is derived from an EMBL/GenBank/DDBJ whole genome shotgun (WGS) entry which is preliminary data.</text>
</comment>
<evidence type="ECO:0008006" key="4">
    <source>
        <dbReference type="Google" id="ProtNLM"/>
    </source>
</evidence>
<accession>A0A261RZL7</accession>
<dbReference type="EMBL" id="NEVM01000005">
    <property type="protein sequence ID" value="OZI30539.1"/>
    <property type="molecule type" value="Genomic_DNA"/>
</dbReference>
<dbReference type="Proteomes" id="UP000216020">
    <property type="component" value="Unassembled WGS sequence"/>
</dbReference>
<evidence type="ECO:0000256" key="1">
    <source>
        <dbReference type="SAM" id="SignalP"/>
    </source>
</evidence>
<dbReference type="RefSeq" id="WP_094854962.1">
    <property type="nucleotide sequence ID" value="NZ_NEVM01000005.1"/>
</dbReference>
<feature type="signal peptide" evidence="1">
    <location>
        <begin position="1"/>
        <end position="22"/>
    </location>
</feature>
<evidence type="ECO:0000313" key="2">
    <source>
        <dbReference type="EMBL" id="OZI30539.1"/>
    </source>
</evidence>
<gene>
    <name evidence="2" type="ORF">CAL29_21210</name>
</gene>
<proteinExistence type="predicted"/>
<feature type="chain" id="PRO_5012853889" description="Surface antigen domain-containing protein" evidence="1">
    <location>
        <begin position="23"/>
        <end position="123"/>
    </location>
</feature>
<dbReference type="AlphaFoldDB" id="A0A261RZL7"/>
<keyword evidence="1" id="KW-0732">Signal</keyword>
<dbReference type="OrthoDB" id="8686789at2"/>
<protein>
    <recommendedName>
        <fullName evidence="4">Surface antigen domain-containing protein</fullName>
    </recommendedName>
</protein>
<organism evidence="2 3">
    <name type="scientific">Bordetella genomosp. 10</name>
    <dbReference type="NCBI Taxonomy" id="1416804"/>
    <lineage>
        <taxon>Bacteria</taxon>
        <taxon>Pseudomonadati</taxon>
        <taxon>Pseudomonadota</taxon>
        <taxon>Betaproteobacteria</taxon>
        <taxon>Burkholderiales</taxon>
        <taxon>Alcaligenaceae</taxon>
        <taxon>Bordetella</taxon>
    </lineage>
</organism>
<dbReference type="PROSITE" id="PS51257">
    <property type="entry name" value="PROKAR_LIPOPROTEIN"/>
    <property type="match status" value="1"/>
</dbReference>
<keyword evidence="3" id="KW-1185">Reference proteome</keyword>
<evidence type="ECO:0000313" key="3">
    <source>
        <dbReference type="Proteomes" id="UP000216020"/>
    </source>
</evidence>
<reference evidence="3" key="1">
    <citation type="submission" date="2017-05" db="EMBL/GenBank/DDBJ databases">
        <title>Complete and WGS of Bordetella genogroups.</title>
        <authorList>
            <person name="Spilker T."/>
            <person name="Lipuma J."/>
        </authorList>
    </citation>
    <scope>NUCLEOTIDE SEQUENCE [LARGE SCALE GENOMIC DNA]</scope>
    <source>
        <strain evidence="3">AU16122</strain>
    </source>
</reference>
<name>A0A261RZL7_9BORD</name>
<sequence length="123" mass="13432">MRISRVLPSLVFALACGPAAHAAGVAFMNNTIVARIPAQEWPQFEKTVAQSLNDSPDGAATTWTSHTKRMRGGPVTVTLTPSNTTREGRCRLMSAEVSQQSAREHWQFLFCKNAEGAWRASSD</sequence>